<evidence type="ECO:0000313" key="2">
    <source>
        <dbReference type="Proteomes" id="UP000316759"/>
    </source>
</evidence>
<comment type="caution">
    <text evidence="1">The sequence shown here is derived from an EMBL/GenBank/DDBJ whole genome shotgun (WGS) entry which is preliminary data.</text>
</comment>
<protein>
    <submittedName>
        <fullName evidence="1">Uncharacterized protein</fullName>
    </submittedName>
</protein>
<proteinExistence type="predicted"/>
<name>A0A504YP74_FASGI</name>
<keyword evidence="2" id="KW-1185">Reference proteome</keyword>
<sequence length="134" mass="14795">MPAGRTVQLIVPMSREDLRKSSKREVLERGEFYVEKWVPSQEEVLQAIAEHDAAAPTADVGLKPTPVEKTPGLERDIQQDTSCLQFDLIGRALPSRGDLSLISAFQDTLGLASLAIRPTNSLLQNPFREGLHCD</sequence>
<dbReference type="EMBL" id="SUNJ01007287">
    <property type="protein sequence ID" value="TPP62121.1"/>
    <property type="molecule type" value="Genomic_DNA"/>
</dbReference>
<dbReference type="AlphaFoldDB" id="A0A504YP74"/>
<accession>A0A504YP74</accession>
<evidence type="ECO:0000313" key="1">
    <source>
        <dbReference type="EMBL" id="TPP62121.1"/>
    </source>
</evidence>
<organism evidence="1 2">
    <name type="scientific">Fasciola gigantica</name>
    <name type="common">Giant liver fluke</name>
    <dbReference type="NCBI Taxonomy" id="46835"/>
    <lineage>
        <taxon>Eukaryota</taxon>
        <taxon>Metazoa</taxon>
        <taxon>Spiralia</taxon>
        <taxon>Lophotrochozoa</taxon>
        <taxon>Platyhelminthes</taxon>
        <taxon>Trematoda</taxon>
        <taxon>Digenea</taxon>
        <taxon>Plagiorchiida</taxon>
        <taxon>Echinostomata</taxon>
        <taxon>Echinostomatoidea</taxon>
        <taxon>Fasciolidae</taxon>
        <taxon>Fasciola</taxon>
    </lineage>
</organism>
<dbReference type="Proteomes" id="UP000316759">
    <property type="component" value="Unassembled WGS sequence"/>
</dbReference>
<gene>
    <name evidence="1" type="ORF">FGIG_10024</name>
</gene>
<dbReference type="OrthoDB" id="6122721at2759"/>
<reference evidence="1 2" key="1">
    <citation type="submission" date="2019-04" db="EMBL/GenBank/DDBJ databases">
        <title>Annotation for the trematode Fasciola gigantica.</title>
        <authorList>
            <person name="Choi Y.-J."/>
        </authorList>
    </citation>
    <scope>NUCLEOTIDE SEQUENCE [LARGE SCALE GENOMIC DNA]</scope>
    <source>
        <strain evidence="1">Uganda_cow_1</strain>
    </source>
</reference>